<dbReference type="EMBL" id="QTSX02004522">
    <property type="protein sequence ID" value="KAJ9064159.1"/>
    <property type="molecule type" value="Genomic_DNA"/>
</dbReference>
<accession>A0ACC2SP21</accession>
<sequence length="386" mass="43221">MSGEKRNPNKNLSSPTSKKSRGKDKKTSVTHFQTDGLVSGSPSSQAKLRQNLIQLQYANNDTQNPLNNLKKISASLPSKDDKEVTPKNLEGQFSKLKSHNSLVEEKAKLIEKIASLQSEIGGLYALFQWNSGRRRNTETSYHLEMLLEQLASNPSFIKLDFPMLLPSEEEKAVRLNGIVSDINLSSKLNQIAIVGFQKKSPQPMDNSLIEYQLVCSCLGFKFECIFHSKRQTSGRQKIILFKISCKSLTDKNFEAWILKCENSCDLVGFFRTLPSYLSRLKEKAECLNLLKEKLPNYIKESLPAGICVLSSPRSSLFQLTLVYSVNPSSSGNQVEASIELIPSQISKKLTGQQASIINEVSRNFKSLCDLHGPFEALNAIIKVIWE</sequence>
<evidence type="ECO:0000313" key="1">
    <source>
        <dbReference type="EMBL" id="KAJ9064159.1"/>
    </source>
</evidence>
<reference evidence="1" key="1">
    <citation type="submission" date="2022-04" db="EMBL/GenBank/DDBJ databases">
        <title>Genome of the entomopathogenic fungus Entomophthora muscae.</title>
        <authorList>
            <person name="Elya C."/>
            <person name="Lovett B.R."/>
            <person name="Lee E."/>
            <person name="Macias A.M."/>
            <person name="Hajek A.E."/>
            <person name="De Bivort B.L."/>
            <person name="Kasson M.T."/>
            <person name="De Fine Licht H.H."/>
            <person name="Stajich J.E."/>
        </authorList>
    </citation>
    <scope>NUCLEOTIDE SEQUENCE</scope>
    <source>
        <strain evidence="1">Berkeley</strain>
    </source>
</reference>
<evidence type="ECO:0000313" key="2">
    <source>
        <dbReference type="Proteomes" id="UP001165960"/>
    </source>
</evidence>
<comment type="caution">
    <text evidence="1">The sequence shown here is derived from an EMBL/GenBank/DDBJ whole genome shotgun (WGS) entry which is preliminary data.</text>
</comment>
<organism evidence="1 2">
    <name type="scientific">Entomophthora muscae</name>
    <dbReference type="NCBI Taxonomy" id="34485"/>
    <lineage>
        <taxon>Eukaryota</taxon>
        <taxon>Fungi</taxon>
        <taxon>Fungi incertae sedis</taxon>
        <taxon>Zoopagomycota</taxon>
        <taxon>Entomophthoromycotina</taxon>
        <taxon>Entomophthoromycetes</taxon>
        <taxon>Entomophthorales</taxon>
        <taxon>Entomophthoraceae</taxon>
        <taxon>Entomophthora</taxon>
    </lineage>
</organism>
<name>A0ACC2SP21_9FUNG</name>
<gene>
    <name evidence="1" type="ORF">DSO57_1033374</name>
</gene>
<dbReference type="Proteomes" id="UP001165960">
    <property type="component" value="Unassembled WGS sequence"/>
</dbReference>
<protein>
    <submittedName>
        <fullName evidence="1">Uncharacterized protein</fullName>
    </submittedName>
</protein>
<proteinExistence type="predicted"/>
<keyword evidence="2" id="KW-1185">Reference proteome</keyword>